<reference evidence="1" key="1">
    <citation type="submission" date="2023-03" db="EMBL/GenBank/DDBJ databases">
        <title>Andean soil-derived lignocellulolytic bacterial consortium as a source of novel taxa and putative plastic-active enzymes.</title>
        <authorList>
            <person name="Diaz-Garcia L."/>
            <person name="Chuvochina M."/>
            <person name="Feuerriegel G."/>
            <person name="Bunk B."/>
            <person name="Sproer C."/>
            <person name="Streit W.R."/>
            <person name="Rodriguez L.M."/>
            <person name="Overmann J."/>
            <person name="Jimenez D.J."/>
        </authorList>
    </citation>
    <scope>NUCLEOTIDE SEQUENCE</scope>
    <source>
        <strain evidence="1">MAG 2441</strain>
    </source>
</reference>
<proteinExistence type="predicted"/>
<organism evidence="1 2">
    <name type="scientific">Candidatus Cohnella colombiensis</name>
    <dbReference type="NCBI Taxonomy" id="3121368"/>
    <lineage>
        <taxon>Bacteria</taxon>
        <taxon>Bacillati</taxon>
        <taxon>Bacillota</taxon>
        <taxon>Bacilli</taxon>
        <taxon>Bacillales</taxon>
        <taxon>Paenibacillaceae</taxon>
        <taxon>Cohnella</taxon>
    </lineage>
</organism>
<name>A0AA95F5G6_9BACL</name>
<evidence type="ECO:0000313" key="2">
    <source>
        <dbReference type="Proteomes" id="UP001178662"/>
    </source>
</evidence>
<evidence type="ECO:0000313" key="1">
    <source>
        <dbReference type="EMBL" id="WEK55205.1"/>
    </source>
</evidence>
<keyword evidence="2" id="KW-1185">Reference proteome</keyword>
<sequence>MAVTICPWCQSEVIHEEGQEPDKFCPICDNELDGYRTLRIDMGNSEDEFEDDDELLVEEDSSWDEPEELREMNPELVQFEETVVRLLDEQELVPECPQCREYMVEAGEQVVTAEQFHARKPSAIGKAILEAPFNLTVYMCPACFTVQTLLSEEDRARVVQRLSK</sequence>
<gene>
    <name evidence="1" type="ORF">P0Y55_03825</name>
</gene>
<accession>A0AA95F5G6</accession>
<dbReference type="AlphaFoldDB" id="A0AA95F5G6"/>
<dbReference type="Proteomes" id="UP001178662">
    <property type="component" value="Chromosome"/>
</dbReference>
<dbReference type="EMBL" id="CP119317">
    <property type="protein sequence ID" value="WEK55205.1"/>
    <property type="molecule type" value="Genomic_DNA"/>
</dbReference>
<protein>
    <submittedName>
        <fullName evidence="1">Uncharacterized protein</fullName>
    </submittedName>
</protein>